<dbReference type="AlphaFoldDB" id="A0A8S4C344"/>
<dbReference type="EMBL" id="CAJVAF010000347">
    <property type="protein sequence ID" value="CAG7599621.1"/>
    <property type="molecule type" value="Genomic_DNA"/>
</dbReference>
<reference evidence="2" key="1">
    <citation type="submission" date="2021-06" db="EMBL/GenBank/DDBJ databases">
        <authorList>
            <person name="Nardi T."/>
            <person name="Nardi T."/>
        </authorList>
    </citation>
    <scope>NUCLEOTIDE SEQUENCE</scope>
</reference>
<dbReference type="Proteomes" id="UP000837675">
    <property type="component" value="Unassembled WGS sequence"/>
</dbReference>
<keyword evidence="1" id="KW-0732">Signal</keyword>
<name>A0A8S4C344_9ACAR</name>
<evidence type="ECO:0000256" key="1">
    <source>
        <dbReference type="SAM" id="SignalP"/>
    </source>
</evidence>
<feature type="chain" id="PRO_5035763468" evidence="1">
    <location>
        <begin position="22"/>
        <end position="378"/>
    </location>
</feature>
<gene>
    <name evidence="2" type="ORF">MHYMCMPASI_01112</name>
</gene>
<sequence>MRKVFISLLIILVSLITLNMAALFMHKKSLNAALLTMKSKLEEQGTFIEFTEPKFKNYIAWKPVFSIKTIDLRRGNKNDRAHFVLKDLLIKISTFNKKVKLNLLEDITLKEQATNKERNFIYKVGDGVVLEIKLTDSIDLFLRDLDNDLFSKIKSLHLKNDKFATYELKQDELSEQLFNAVDSFVFIERSNDKKSKEKENYKLEISGGMKEGFYQPNSTDENVKALVKFGKASGDFKVTYTHLMGHDLRVTEEFYIHKISSVNDVFALNISGNGLRNETQRMPEWNLTVEAINYKEMIRSYFDILNYSVKEGSKEQTEFATKAQVEKIVEVFSKLPKAKITGKDMSFNIEKSSESDFKVGGIDITTLSNHISNIFVLK</sequence>
<comment type="caution">
    <text evidence="2">The sequence shown here is derived from an EMBL/GenBank/DDBJ whole genome shotgun (WGS) entry which is preliminary data.</text>
</comment>
<proteinExistence type="predicted"/>
<evidence type="ECO:0000313" key="2">
    <source>
        <dbReference type="EMBL" id="CAG7599621.1"/>
    </source>
</evidence>
<protein>
    <submittedName>
        <fullName evidence="2">Uncharacterized protein</fullName>
    </submittedName>
</protein>
<organism evidence="2 3">
    <name type="scientific">Hyalomma marginatum</name>
    <dbReference type="NCBI Taxonomy" id="34627"/>
    <lineage>
        <taxon>Eukaryota</taxon>
        <taxon>Metazoa</taxon>
        <taxon>Ecdysozoa</taxon>
        <taxon>Arthropoda</taxon>
        <taxon>Chelicerata</taxon>
        <taxon>Arachnida</taxon>
        <taxon>Acari</taxon>
        <taxon>Parasitiformes</taxon>
        <taxon>Ixodida</taxon>
        <taxon>Ixodoidea</taxon>
        <taxon>Ixodidae</taxon>
        <taxon>Hyalomminae</taxon>
        <taxon>Hyalomma</taxon>
    </lineage>
</organism>
<evidence type="ECO:0000313" key="3">
    <source>
        <dbReference type="Proteomes" id="UP000837675"/>
    </source>
</evidence>
<accession>A0A8S4C344</accession>
<feature type="signal peptide" evidence="1">
    <location>
        <begin position="1"/>
        <end position="21"/>
    </location>
</feature>
<keyword evidence="3" id="KW-1185">Reference proteome</keyword>